<keyword evidence="2" id="KW-1185">Reference proteome</keyword>
<evidence type="ECO:0000313" key="1">
    <source>
        <dbReference type="EMBL" id="KAF6029857.1"/>
    </source>
</evidence>
<evidence type="ECO:0000313" key="2">
    <source>
        <dbReference type="Proteomes" id="UP000593567"/>
    </source>
</evidence>
<protein>
    <submittedName>
        <fullName evidence="1">Uncharacterized protein</fullName>
    </submittedName>
</protein>
<reference evidence="1" key="1">
    <citation type="submission" date="2020-06" db="EMBL/GenBank/DDBJ databases">
        <title>Draft genome of Bugula neritina, a colonial animal packing powerful symbionts and potential medicines.</title>
        <authorList>
            <person name="Rayko M."/>
        </authorList>
    </citation>
    <scope>NUCLEOTIDE SEQUENCE [LARGE SCALE GENOMIC DNA]</scope>
    <source>
        <strain evidence="1">Kwan_BN1</strain>
    </source>
</reference>
<accession>A0A7J7JV59</accession>
<dbReference type="EMBL" id="VXIV02001784">
    <property type="protein sequence ID" value="KAF6029857.1"/>
    <property type="molecule type" value="Genomic_DNA"/>
</dbReference>
<proteinExistence type="predicted"/>
<dbReference type="PANTHER" id="PTHR21696:SF2">
    <property type="entry name" value="PROTEIN UNC-79 HOMOLOG"/>
    <property type="match status" value="1"/>
</dbReference>
<dbReference type="OrthoDB" id="6286873at2759"/>
<dbReference type="Proteomes" id="UP000593567">
    <property type="component" value="Unassembled WGS sequence"/>
</dbReference>
<comment type="caution">
    <text evidence="1">The sequence shown here is derived from an EMBL/GenBank/DDBJ whole genome shotgun (WGS) entry which is preliminary data.</text>
</comment>
<dbReference type="Pfam" id="PF14776">
    <property type="entry name" value="UNC-79"/>
    <property type="match status" value="1"/>
</dbReference>
<dbReference type="InterPro" id="IPR024855">
    <property type="entry name" value="UNC79"/>
</dbReference>
<sequence>MVNWVQEVKRHSYEVILATLLPHPPDFAKVGGQWERLSSRTDQVKEGLQKLIMLGPYDIVSFEVWDYIMPYWIESIRTELSLKERETIKSLLKRTFDMDMSPLPFLADKIYHFLFARFESVDPYIQEQGLQWLQILTSVDVAVPFITILKAFMRLQQEMKSHDMTVTERYGDTNQQHGTATSCRQQK</sequence>
<dbReference type="AlphaFoldDB" id="A0A7J7JV59"/>
<dbReference type="PANTHER" id="PTHR21696">
    <property type="entry name" value="PROTEIN UNC-79 HOMOLOG"/>
    <property type="match status" value="1"/>
</dbReference>
<gene>
    <name evidence="1" type="ORF">EB796_011855</name>
</gene>
<name>A0A7J7JV59_BUGNE</name>
<organism evidence="1 2">
    <name type="scientific">Bugula neritina</name>
    <name type="common">Brown bryozoan</name>
    <name type="synonym">Sertularia neritina</name>
    <dbReference type="NCBI Taxonomy" id="10212"/>
    <lineage>
        <taxon>Eukaryota</taxon>
        <taxon>Metazoa</taxon>
        <taxon>Spiralia</taxon>
        <taxon>Lophotrochozoa</taxon>
        <taxon>Bryozoa</taxon>
        <taxon>Gymnolaemata</taxon>
        <taxon>Cheilostomatida</taxon>
        <taxon>Flustrina</taxon>
        <taxon>Buguloidea</taxon>
        <taxon>Bugulidae</taxon>
        <taxon>Bugula</taxon>
    </lineage>
</organism>